<keyword evidence="2" id="KW-1185">Reference proteome</keyword>
<accession>A0AAN9SCA0</accession>
<name>A0AAN9SCA0_PSOTE</name>
<dbReference type="Proteomes" id="UP001386955">
    <property type="component" value="Unassembled WGS sequence"/>
</dbReference>
<protein>
    <submittedName>
        <fullName evidence="1">Uncharacterized protein</fullName>
    </submittedName>
</protein>
<dbReference type="AlphaFoldDB" id="A0AAN9SCA0"/>
<comment type="caution">
    <text evidence="1">The sequence shown here is derived from an EMBL/GenBank/DDBJ whole genome shotgun (WGS) entry which is preliminary data.</text>
</comment>
<sequence>MREFKIQDSRAKITLQMELNTFPRKCCFDLAGLIDDTTSSVSLFPVSGEKCEPLASVVVHNWGKMDHLLLLSYNLGTCPVTHAESSAAEPEMQQCQLFLVIQAVLREANSSCLPF</sequence>
<dbReference type="EMBL" id="JAYMYS010000005">
    <property type="protein sequence ID" value="KAK7393296.1"/>
    <property type="molecule type" value="Genomic_DNA"/>
</dbReference>
<evidence type="ECO:0000313" key="2">
    <source>
        <dbReference type="Proteomes" id="UP001386955"/>
    </source>
</evidence>
<evidence type="ECO:0000313" key="1">
    <source>
        <dbReference type="EMBL" id="KAK7393296.1"/>
    </source>
</evidence>
<organism evidence="1 2">
    <name type="scientific">Psophocarpus tetragonolobus</name>
    <name type="common">Winged bean</name>
    <name type="synonym">Dolichos tetragonolobus</name>
    <dbReference type="NCBI Taxonomy" id="3891"/>
    <lineage>
        <taxon>Eukaryota</taxon>
        <taxon>Viridiplantae</taxon>
        <taxon>Streptophyta</taxon>
        <taxon>Embryophyta</taxon>
        <taxon>Tracheophyta</taxon>
        <taxon>Spermatophyta</taxon>
        <taxon>Magnoliopsida</taxon>
        <taxon>eudicotyledons</taxon>
        <taxon>Gunneridae</taxon>
        <taxon>Pentapetalae</taxon>
        <taxon>rosids</taxon>
        <taxon>fabids</taxon>
        <taxon>Fabales</taxon>
        <taxon>Fabaceae</taxon>
        <taxon>Papilionoideae</taxon>
        <taxon>50 kb inversion clade</taxon>
        <taxon>NPAAA clade</taxon>
        <taxon>indigoferoid/millettioid clade</taxon>
        <taxon>Phaseoleae</taxon>
        <taxon>Psophocarpus</taxon>
    </lineage>
</organism>
<gene>
    <name evidence="1" type="ORF">VNO78_21848</name>
</gene>
<reference evidence="1 2" key="1">
    <citation type="submission" date="2024-01" db="EMBL/GenBank/DDBJ databases">
        <title>The genomes of 5 underutilized Papilionoideae crops provide insights into root nodulation and disease resistanc.</title>
        <authorList>
            <person name="Jiang F."/>
        </authorList>
    </citation>
    <scope>NUCLEOTIDE SEQUENCE [LARGE SCALE GENOMIC DNA]</scope>
    <source>
        <strain evidence="1">DUOXIRENSHENG_FW03</strain>
        <tissue evidence="1">Leaves</tissue>
    </source>
</reference>
<proteinExistence type="predicted"/>